<organism evidence="2 3">
    <name type="scientific">Desulfonema limicola</name>
    <dbReference type="NCBI Taxonomy" id="45656"/>
    <lineage>
        <taxon>Bacteria</taxon>
        <taxon>Pseudomonadati</taxon>
        <taxon>Thermodesulfobacteriota</taxon>
        <taxon>Desulfobacteria</taxon>
        <taxon>Desulfobacterales</taxon>
        <taxon>Desulfococcaceae</taxon>
        <taxon>Desulfonema</taxon>
    </lineage>
</organism>
<proteinExistence type="predicted"/>
<dbReference type="KEGG" id="dli:dnl_33660"/>
<dbReference type="SUPFAM" id="SSF143011">
    <property type="entry name" value="RelE-like"/>
    <property type="match status" value="1"/>
</dbReference>
<keyword evidence="1" id="KW-1277">Toxin-antitoxin system</keyword>
<dbReference type="EMBL" id="CP061799">
    <property type="protein sequence ID" value="QTA81042.1"/>
    <property type="molecule type" value="Genomic_DNA"/>
</dbReference>
<dbReference type="Pfam" id="PF05016">
    <property type="entry name" value="ParE_toxin"/>
    <property type="match status" value="1"/>
</dbReference>
<dbReference type="Proteomes" id="UP000663720">
    <property type="component" value="Chromosome"/>
</dbReference>
<dbReference type="InterPro" id="IPR035093">
    <property type="entry name" value="RelE/ParE_toxin_dom_sf"/>
</dbReference>
<sequence>MNKYRIFETEQFQKDIRTLNKSGKGKLPDKLRDFVYPKLRLMPHFGPNIKKLKGFRPETWRYRIGSWRFFYEIDEENHIVNMIAASPRSSAY</sequence>
<protein>
    <submittedName>
        <fullName evidence="2">Toxin RelE/ParE-like domain-containing protein</fullName>
    </submittedName>
</protein>
<evidence type="ECO:0000256" key="1">
    <source>
        <dbReference type="ARBA" id="ARBA00022649"/>
    </source>
</evidence>
<evidence type="ECO:0000313" key="3">
    <source>
        <dbReference type="Proteomes" id="UP000663720"/>
    </source>
</evidence>
<reference evidence="2" key="1">
    <citation type="journal article" date="2021" name="Microb. Physiol.">
        <title>Proteogenomic Insights into the Physiology of Marine, Sulfate-Reducing, Filamentous Desulfonema limicola and Desulfonema magnum.</title>
        <authorList>
            <person name="Schnaars V."/>
            <person name="Wohlbrand L."/>
            <person name="Scheve S."/>
            <person name="Hinrichs C."/>
            <person name="Reinhardt R."/>
            <person name="Rabus R."/>
        </authorList>
    </citation>
    <scope>NUCLEOTIDE SEQUENCE</scope>
    <source>
        <strain evidence="2">5ac10</strain>
    </source>
</reference>
<keyword evidence="3" id="KW-1185">Reference proteome</keyword>
<gene>
    <name evidence="2" type="ORF">dnl_33660</name>
</gene>
<name>A0A975GH86_9BACT</name>
<dbReference type="AlphaFoldDB" id="A0A975GH86"/>
<dbReference type="RefSeq" id="WP_207687115.1">
    <property type="nucleotide sequence ID" value="NZ_CP061799.1"/>
</dbReference>
<dbReference type="Gene3D" id="3.30.2310.20">
    <property type="entry name" value="RelE-like"/>
    <property type="match status" value="1"/>
</dbReference>
<accession>A0A975GH86</accession>
<evidence type="ECO:0000313" key="2">
    <source>
        <dbReference type="EMBL" id="QTA81042.1"/>
    </source>
</evidence>
<dbReference type="InterPro" id="IPR007712">
    <property type="entry name" value="RelE/ParE_toxin"/>
</dbReference>